<dbReference type="Pfam" id="PF07729">
    <property type="entry name" value="FCD"/>
    <property type="match status" value="1"/>
</dbReference>
<dbReference type="EMBL" id="QVTE01000040">
    <property type="protein sequence ID" value="RFU67627.1"/>
    <property type="molecule type" value="Genomic_DNA"/>
</dbReference>
<dbReference type="InterPro" id="IPR008920">
    <property type="entry name" value="TF_FadR/GntR_C"/>
</dbReference>
<protein>
    <submittedName>
        <fullName evidence="5">FadR family transcriptional regulator</fullName>
    </submittedName>
</protein>
<gene>
    <name evidence="5" type="ORF">D0469_13850</name>
</gene>
<dbReference type="InterPro" id="IPR036390">
    <property type="entry name" value="WH_DNA-bd_sf"/>
</dbReference>
<comment type="caution">
    <text evidence="5">The sequence shown here is derived from an EMBL/GenBank/DDBJ whole genome shotgun (WGS) entry which is preliminary data.</text>
</comment>
<dbReference type="PRINTS" id="PR00035">
    <property type="entry name" value="HTHGNTR"/>
</dbReference>
<dbReference type="Gene3D" id="1.10.10.10">
    <property type="entry name" value="Winged helix-like DNA-binding domain superfamily/Winged helix DNA-binding domain"/>
    <property type="match status" value="1"/>
</dbReference>
<name>A0A372LL94_9BACI</name>
<accession>A0A372LL94</accession>
<evidence type="ECO:0000256" key="2">
    <source>
        <dbReference type="ARBA" id="ARBA00023125"/>
    </source>
</evidence>
<organism evidence="5 6">
    <name type="scientific">Peribacillus saganii</name>
    <dbReference type="NCBI Taxonomy" id="2303992"/>
    <lineage>
        <taxon>Bacteria</taxon>
        <taxon>Bacillati</taxon>
        <taxon>Bacillota</taxon>
        <taxon>Bacilli</taxon>
        <taxon>Bacillales</taxon>
        <taxon>Bacillaceae</taxon>
        <taxon>Peribacillus</taxon>
    </lineage>
</organism>
<dbReference type="SMART" id="SM00895">
    <property type="entry name" value="FCD"/>
    <property type="match status" value="1"/>
</dbReference>
<evidence type="ECO:0000256" key="3">
    <source>
        <dbReference type="ARBA" id="ARBA00023163"/>
    </source>
</evidence>
<evidence type="ECO:0000313" key="6">
    <source>
        <dbReference type="Proteomes" id="UP000264541"/>
    </source>
</evidence>
<dbReference type="Gene3D" id="1.20.120.530">
    <property type="entry name" value="GntR ligand-binding domain-like"/>
    <property type="match status" value="1"/>
</dbReference>
<evidence type="ECO:0000313" key="5">
    <source>
        <dbReference type="EMBL" id="RFU67627.1"/>
    </source>
</evidence>
<evidence type="ECO:0000256" key="1">
    <source>
        <dbReference type="ARBA" id="ARBA00023015"/>
    </source>
</evidence>
<sequence length="232" mass="26614">MIEPVKRLNVTDSIVNQIKELVLQGKLSQGDKLPPERELMNLFEVGRPSLREALKVLEAQGLIEKTQKGTIISGNHEKFFTDSLMFQLYFSSADWQDIFEARRFIERELTFLATIKATQEQFIELEKTIADMEIAINENNHSEYVSANLLFHEKIAKSSHNLVMYHLYQSIINLVALSQEKAVTVQGVMNNSLQFHKNILAAMKNRNPDLASDLMVDHINNVHIFLQISEDD</sequence>
<dbReference type="CDD" id="cd07377">
    <property type="entry name" value="WHTH_GntR"/>
    <property type="match status" value="1"/>
</dbReference>
<dbReference type="SUPFAM" id="SSF48008">
    <property type="entry name" value="GntR ligand-binding domain-like"/>
    <property type="match status" value="1"/>
</dbReference>
<dbReference type="SUPFAM" id="SSF46785">
    <property type="entry name" value="Winged helix' DNA-binding domain"/>
    <property type="match status" value="1"/>
</dbReference>
<dbReference type="OrthoDB" id="9782299at2"/>
<dbReference type="RefSeq" id="WP_117327336.1">
    <property type="nucleotide sequence ID" value="NZ_QVTE01000040.1"/>
</dbReference>
<feature type="domain" description="HTH gntR-type" evidence="4">
    <location>
        <begin position="8"/>
        <end position="75"/>
    </location>
</feature>
<dbReference type="PANTHER" id="PTHR43537:SF5">
    <property type="entry name" value="UXU OPERON TRANSCRIPTIONAL REGULATOR"/>
    <property type="match status" value="1"/>
</dbReference>
<keyword evidence="3" id="KW-0804">Transcription</keyword>
<dbReference type="InterPro" id="IPR011711">
    <property type="entry name" value="GntR_C"/>
</dbReference>
<keyword evidence="6" id="KW-1185">Reference proteome</keyword>
<dbReference type="PROSITE" id="PS50949">
    <property type="entry name" value="HTH_GNTR"/>
    <property type="match status" value="1"/>
</dbReference>
<keyword evidence="1" id="KW-0805">Transcription regulation</keyword>
<dbReference type="InterPro" id="IPR036388">
    <property type="entry name" value="WH-like_DNA-bd_sf"/>
</dbReference>
<dbReference type="AlphaFoldDB" id="A0A372LL94"/>
<reference evidence="5 6" key="1">
    <citation type="submission" date="2018-08" db="EMBL/GenBank/DDBJ databases">
        <title>Bacillus chawlae sp. nov., Bacillus glennii sp. nov., and Bacillus saganii sp. nov. Isolated from the Vehicle Assembly Building at Kennedy Space Center where the Viking Spacecraft were Assembled.</title>
        <authorList>
            <person name="Seuylemezian A."/>
            <person name="Vaishampayan P."/>
        </authorList>
    </citation>
    <scope>NUCLEOTIDE SEQUENCE [LARGE SCALE GENOMIC DNA]</scope>
    <source>
        <strain evidence="5 6">V47-23a</strain>
    </source>
</reference>
<dbReference type="GO" id="GO:0003700">
    <property type="term" value="F:DNA-binding transcription factor activity"/>
    <property type="evidence" value="ECO:0007669"/>
    <property type="project" value="InterPro"/>
</dbReference>
<proteinExistence type="predicted"/>
<keyword evidence="2" id="KW-0238">DNA-binding</keyword>
<dbReference type="Proteomes" id="UP000264541">
    <property type="component" value="Unassembled WGS sequence"/>
</dbReference>
<dbReference type="InterPro" id="IPR000524">
    <property type="entry name" value="Tscrpt_reg_HTH_GntR"/>
</dbReference>
<dbReference type="SMART" id="SM00345">
    <property type="entry name" value="HTH_GNTR"/>
    <property type="match status" value="1"/>
</dbReference>
<dbReference type="GO" id="GO:0003677">
    <property type="term" value="F:DNA binding"/>
    <property type="evidence" value="ECO:0007669"/>
    <property type="project" value="UniProtKB-KW"/>
</dbReference>
<dbReference type="PANTHER" id="PTHR43537">
    <property type="entry name" value="TRANSCRIPTIONAL REGULATOR, GNTR FAMILY"/>
    <property type="match status" value="1"/>
</dbReference>
<dbReference type="Pfam" id="PF00392">
    <property type="entry name" value="GntR"/>
    <property type="match status" value="1"/>
</dbReference>
<evidence type="ECO:0000259" key="4">
    <source>
        <dbReference type="PROSITE" id="PS50949"/>
    </source>
</evidence>